<dbReference type="Proteomes" id="UP000310708">
    <property type="component" value="Unassembled WGS sequence"/>
</dbReference>
<evidence type="ECO:0000313" key="9">
    <source>
        <dbReference type="Proteomes" id="UP000305647"/>
    </source>
</evidence>
<dbReference type="EMBL" id="SPRW01000004">
    <property type="protein sequence ID" value="TIC70274.1"/>
    <property type="molecule type" value="Genomic_DNA"/>
</dbReference>
<evidence type="ECO:0000313" key="8">
    <source>
        <dbReference type="Proteomes" id="UP000305362"/>
    </source>
</evidence>
<organism evidence="2 12">
    <name type="scientific">Wallemia mellicola</name>
    <dbReference type="NCBI Taxonomy" id="1708541"/>
    <lineage>
        <taxon>Eukaryota</taxon>
        <taxon>Fungi</taxon>
        <taxon>Dikarya</taxon>
        <taxon>Basidiomycota</taxon>
        <taxon>Wallemiomycotina</taxon>
        <taxon>Wallemiomycetes</taxon>
        <taxon>Wallemiales</taxon>
        <taxon>Wallemiaceae</taxon>
        <taxon>Wallemia</taxon>
    </lineage>
</organism>
<dbReference type="EMBL" id="SPRX01000008">
    <property type="protein sequence ID" value="TIC68258.1"/>
    <property type="molecule type" value="Genomic_DNA"/>
</dbReference>
<evidence type="ECO:0000256" key="1">
    <source>
        <dbReference type="SAM" id="MobiDB-lite"/>
    </source>
</evidence>
<feature type="compositionally biased region" description="Basic and acidic residues" evidence="1">
    <location>
        <begin position="69"/>
        <end position="78"/>
    </location>
</feature>
<dbReference type="AlphaFoldDB" id="A0A4T0SY37"/>
<evidence type="ECO:0000313" key="11">
    <source>
        <dbReference type="Proteomes" id="UP000309601"/>
    </source>
</evidence>
<evidence type="ECO:0000313" key="10">
    <source>
        <dbReference type="Proteomes" id="UP000307169"/>
    </source>
</evidence>
<proteinExistence type="predicted"/>
<dbReference type="EMBL" id="SPRC01000006">
    <property type="protein sequence ID" value="TIB81602.1"/>
    <property type="molecule type" value="Genomic_DNA"/>
</dbReference>
<dbReference type="Proteomes" id="UP000305647">
    <property type="component" value="Unassembled WGS sequence"/>
</dbReference>
<dbReference type="Proteomes" id="UP000307169">
    <property type="component" value="Unassembled WGS sequence"/>
</dbReference>
<evidence type="ECO:0000313" key="6">
    <source>
        <dbReference type="EMBL" id="TIC70274.1"/>
    </source>
</evidence>
<comment type="caution">
    <text evidence="2">The sequence shown here is derived from an EMBL/GenBank/DDBJ whole genome shotgun (WGS) entry which is preliminary data.</text>
</comment>
<dbReference type="EMBL" id="SPRH01000004">
    <property type="protein sequence ID" value="TIC04160.1"/>
    <property type="molecule type" value="Genomic_DNA"/>
</dbReference>
<dbReference type="OrthoDB" id="1112980at2759"/>
<evidence type="ECO:0000313" key="5">
    <source>
        <dbReference type="EMBL" id="TIC68258.1"/>
    </source>
</evidence>
<evidence type="ECO:0000313" key="2">
    <source>
        <dbReference type="EMBL" id="TIB81602.1"/>
    </source>
</evidence>
<dbReference type="OMA" id="HIEMNIY"/>
<dbReference type="Proteomes" id="UP000310685">
    <property type="component" value="Unassembled WGS sequence"/>
</dbReference>
<evidence type="ECO:0000313" key="12">
    <source>
        <dbReference type="Proteomes" id="UP000310685"/>
    </source>
</evidence>
<protein>
    <submittedName>
        <fullName evidence="2">Uncharacterized protein</fullName>
    </submittedName>
</protein>
<evidence type="ECO:0000313" key="13">
    <source>
        <dbReference type="Proteomes" id="UP000310708"/>
    </source>
</evidence>
<gene>
    <name evidence="5" type="ORF">E3Q01_00970</name>
    <name evidence="6" type="ORF">E3Q02_00625</name>
    <name evidence="7" type="ORF">E3Q03_00819</name>
    <name evidence="4" type="ORF">E3Q10_00504</name>
    <name evidence="3" type="ORF">E3Q17_00604</name>
    <name evidence="2" type="ORF">E3Q22_00908</name>
</gene>
<reference evidence="8 9" key="1">
    <citation type="submission" date="2019-03" db="EMBL/GenBank/DDBJ databases">
        <title>Sequencing 25 genomes of Wallemia mellicola.</title>
        <authorList>
            <person name="Gostincar C."/>
        </authorList>
    </citation>
    <scope>NUCLEOTIDE SEQUENCE [LARGE SCALE GENOMIC DNA]</scope>
    <source>
        <strain evidence="3 10">EXF-1262</strain>
        <strain evidence="6 11">EXF-1274</strain>
        <strain evidence="7 8">EXF-1277</strain>
        <strain evidence="2 12">EXF-6152</strain>
        <strain evidence="5 13">EXF-757</strain>
        <strain evidence="4 9">EXF-8738</strain>
    </source>
</reference>
<accession>A0A4T0SY37</accession>
<feature type="region of interest" description="Disordered" evidence="1">
    <location>
        <begin position="61"/>
        <end position="87"/>
    </location>
</feature>
<dbReference type="EMBL" id="SPRV01000005">
    <property type="protein sequence ID" value="TIC70832.1"/>
    <property type="molecule type" value="Genomic_DNA"/>
</dbReference>
<dbReference type="EMBL" id="SPRO01000003">
    <property type="protein sequence ID" value="TIC33922.1"/>
    <property type="molecule type" value="Genomic_DNA"/>
</dbReference>
<name>A0A4T0SY37_9BASI</name>
<sequence>MNKSENKLEVIEQEDKVEQLIKGLDKDKKFEEYRKGSDLPEGSAINRVRDFLPKIKQANEDVSSMSSIEETKGSKGEQIEMNLYEAV</sequence>
<evidence type="ECO:0000313" key="4">
    <source>
        <dbReference type="EMBL" id="TIC33922.1"/>
    </source>
</evidence>
<dbReference type="Proteomes" id="UP000305362">
    <property type="component" value="Unassembled WGS sequence"/>
</dbReference>
<dbReference type="Proteomes" id="UP000309601">
    <property type="component" value="Unassembled WGS sequence"/>
</dbReference>
<evidence type="ECO:0000313" key="3">
    <source>
        <dbReference type="EMBL" id="TIC04160.1"/>
    </source>
</evidence>
<evidence type="ECO:0000313" key="7">
    <source>
        <dbReference type="EMBL" id="TIC70832.1"/>
    </source>
</evidence>